<feature type="transmembrane region" description="Helical" evidence="1">
    <location>
        <begin position="194"/>
        <end position="214"/>
    </location>
</feature>
<evidence type="ECO:0000256" key="1">
    <source>
        <dbReference type="SAM" id="Phobius"/>
    </source>
</evidence>
<sequence>MITLITGVPGSGKTYLAVKTLSEKFYIQKNGKWFLRDPDLTVFTNINDLKLPSKNLSDILKDIPFDRFFTKDYQDIVHQKYPKILYVLDECQQFIPPRYNNNDVVLYFDTHRHYSDQIYLITQDEKKICRQISTLVELEYRAVRSTFSIFGEFKYNIKASGEIYQRSVARKSKAIFDLYRSFDGDGQQVKKSRLFMYIIILSLFSVCSAFYMFYRLSHKYEKSETTLKTMNHPTKTQTRNQPKEEKEDFELVTIENKAMTESRGLIAFQCPVSGEWFFDPYKFPYTIINRGKHFYAVVTAEYQRTHSPDYQSDSTESTVSFLPTFTTSKSIN</sequence>
<keyword evidence="1" id="KW-0812">Transmembrane</keyword>
<evidence type="ECO:0000313" key="4">
    <source>
        <dbReference type="Proteomes" id="UP000014216"/>
    </source>
</evidence>
<dbReference type="AlphaFoldDB" id="S0G0M1"/>
<proteinExistence type="predicted"/>
<dbReference type="InterPro" id="IPR027417">
    <property type="entry name" value="P-loop_NTPase"/>
</dbReference>
<evidence type="ECO:0000259" key="2">
    <source>
        <dbReference type="Pfam" id="PF05707"/>
    </source>
</evidence>
<keyword evidence="1" id="KW-1133">Transmembrane helix</keyword>
<keyword evidence="4" id="KW-1185">Reference proteome</keyword>
<dbReference type="SUPFAM" id="SSF52540">
    <property type="entry name" value="P-loop containing nucleoside triphosphate hydrolases"/>
    <property type="match status" value="1"/>
</dbReference>
<dbReference type="Proteomes" id="UP000014216">
    <property type="component" value="Unassembled WGS sequence"/>
</dbReference>
<keyword evidence="1" id="KW-0472">Membrane</keyword>
<organism evidence="3 4">
    <name type="scientific">Desulfotignum phosphitoxidans DSM 13687</name>
    <dbReference type="NCBI Taxonomy" id="1286635"/>
    <lineage>
        <taxon>Bacteria</taxon>
        <taxon>Pseudomonadati</taxon>
        <taxon>Thermodesulfobacteriota</taxon>
        <taxon>Desulfobacteria</taxon>
        <taxon>Desulfobacterales</taxon>
        <taxon>Desulfobacteraceae</taxon>
        <taxon>Desulfotignum</taxon>
    </lineage>
</organism>
<dbReference type="EMBL" id="APJX01000021">
    <property type="protein sequence ID" value="EMS77186.1"/>
    <property type="molecule type" value="Genomic_DNA"/>
</dbReference>
<feature type="domain" description="Zona occludens toxin N-terminal" evidence="2">
    <location>
        <begin position="1"/>
        <end position="181"/>
    </location>
</feature>
<protein>
    <submittedName>
        <fullName evidence="3">Zonula occludens toxin family protein</fullName>
    </submittedName>
</protein>
<dbReference type="OrthoDB" id="9800070at2"/>
<name>S0G0M1_9BACT</name>
<evidence type="ECO:0000313" key="3">
    <source>
        <dbReference type="EMBL" id="EMS77186.1"/>
    </source>
</evidence>
<dbReference type="RefSeq" id="WP_006968819.1">
    <property type="nucleotide sequence ID" value="NZ_APJX01000021.1"/>
</dbReference>
<gene>
    <name evidence="3" type="ORF">Dpo_22c00050</name>
</gene>
<reference evidence="3 4" key="1">
    <citation type="journal article" date="2013" name="Genome Announc.">
        <title>Draft Genome Sequence of Desulfotignum phosphitoxidans DSM 13687 Strain FiPS-3.</title>
        <authorList>
            <person name="Poehlein A."/>
            <person name="Daniel R."/>
            <person name="Simeonova D.D."/>
        </authorList>
    </citation>
    <scope>NUCLEOTIDE SEQUENCE [LARGE SCALE GENOMIC DNA]</scope>
    <source>
        <strain evidence="3 4">DSM 13687</strain>
    </source>
</reference>
<accession>S0G0M1</accession>
<comment type="caution">
    <text evidence="3">The sequence shown here is derived from an EMBL/GenBank/DDBJ whole genome shotgun (WGS) entry which is preliminary data.</text>
</comment>
<dbReference type="Pfam" id="PF05707">
    <property type="entry name" value="Zot"/>
    <property type="match status" value="1"/>
</dbReference>
<dbReference type="Gene3D" id="3.40.50.300">
    <property type="entry name" value="P-loop containing nucleotide triphosphate hydrolases"/>
    <property type="match status" value="1"/>
</dbReference>
<dbReference type="InterPro" id="IPR008900">
    <property type="entry name" value="Zot_N"/>
</dbReference>